<keyword evidence="2" id="KW-1185">Reference proteome</keyword>
<accession>A0ACA9TZ76</accession>
<organism evidence="1 2">
    <name type="scientific">Clonostachys rosea f. rosea IK726</name>
    <dbReference type="NCBI Taxonomy" id="1349383"/>
    <lineage>
        <taxon>Eukaryota</taxon>
        <taxon>Fungi</taxon>
        <taxon>Dikarya</taxon>
        <taxon>Ascomycota</taxon>
        <taxon>Pezizomycotina</taxon>
        <taxon>Sordariomycetes</taxon>
        <taxon>Hypocreomycetidae</taxon>
        <taxon>Hypocreales</taxon>
        <taxon>Bionectriaceae</taxon>
        <taxon>Clonostachys</taxon>
    </lineage>
</organism>
<comment type="caution">
    <text evidence="1">The sequence shown here is derived from an EMBL/GenBank/DDBJ whole genome shotgun (WGS) entry which is preliminary data.</text>
</comment>
<evidence type="ECO:0000313" key="2">
    <source>
        <dbReference type="Proteomes" id="UP000836387"/>
    </source>
</evidence>
<reference evidence="1" key="2">
    <citation type="submission" date="2021-10" db="EMBL/GenBank/DDBJ databases">
        <authorList>
            <person name="Piombo E."/>
        </authorList>
    </citation>
    <scope>NUCLEOTIDE SEQUENCE</scope>
</reference>
<protein>
    <submittedName>
        <fullName evidence="1">Uncharacterized protein</fullName>
    </submittedName>
</protein>
<proteinExistence type="predicted"/>
<dbReference type="EMBL" id="CADEHS020000010">
    <property type="protein sequence ID" value="CAG9946300.1"/>
    <property type="molecule type" value="Genomic_DNA"/>
</dbReference>
<reference evidence="1" key="1">
    <citation type="submission" date="2020-04" db="EMBL/GenBank/DDBJ databases">
        <authorList>
            <person name="Broberg M."/>
        </authorList>
    </citation>
    <scope>NUCLEOTIDE SEQUENCE</scope>
</reference>
<sequence length="447" mass="51102">MSSTDLPPLLRLPLHTIAHILSNVKTIQELGPIILSHSIFRDALQENFHSVVSAIIMRRVPDGALPYLLALVGSQRLSLSNPAAVKQLLGLAASPCPVALSTLGLSKAEYAYMNSSCSSAKAIYRQMALELKPLCNAPKKRHYVNPWERFRISRAVFRYQLMCNLFCHRLCLIRRQAFGPRFDDEELKRLFFSSFSPWVNEELMCVFVFLRRKVAQDTPDVDFISQIHWMLCMGLPFLSKIVSGGTLRSTGIPQFSTGRSATRAYNPHTILLCSKLVPEQLTLNPPLQDPGLPLKFWDKSQILQLDPQRAPHNSPFRAWMGAHFRCPISRTVCCDADSNLWFFGYVIWTSRRWEDPPWDEFYESSDEYRRREPIFPRPGKEWGRDDCLRSRKQRKDIHDAGGEGYWPREGGDWSEIRGLTAPQKEALEAKWLREAATESTGESSTTE</sequence>
<name>A0ACA9TZ76_BIOOC</name>
<gene>
    <name evidence="1" type="ORF">CRV2_00005181</name>
</gene>
<evidence type="ECO:0000313" key="1">
    <source>
        <dbReference type="EMBL" id="CAG9946300.1"/>
    </source>
</evidence>
<dbReference type="Proteomes" id="UP000836387">
    <property type="component" value="Unassembled WGS sequence"/>
</dbReference>